<evidence type="ECO:0000256" key="3">
    <source>
        <dbReference type="ARBA" id="ARBA00022917"/>
    </source>
</evidence>
<accession>A0ABQ7JC47</accession>
<dbReference type="InterPro" id="IPR036390">
    <property type="entry name" value="WH_DNA-bd_sf"/>
</dbReference>
<dbReference type="SMART" id="SM00088">
    <property type="entry name" value="PINT"/>
    <property type="match status" value="1"/>
</dbReference>
<feature type="region of interest" description="Disordered" evidence="5">
    <location>
        <begin position="1"/>
        <end position="23"/>
    </location>
</feature>
<comment type="subunit">
    <text evidence="4">Component of the eukaryotic translation initiation factor 3 (eIF-3) complex.</text>
</comment>
<dbReference type="Pfam" id="PF01399">
    <property type="entry name" value="PCI"/>
    <property type="match status" value="1"/>
</dbReference>
<dbReference type="PANTHER" id="PTHR13937">
    <property type="entry name" value="EUKARYOTIC TRANSLATION INITATION FACTOR 3, SUBUNIT 8 EIF3S8 -RELATED"/>
    <property type="match status" value="1"/>
</dbReference>
<dbReference type="InterPro" id="IPR027516">
    <property type="entry name" value="EIF3C"/>
</dbReference>
<name>A0ABQ7JC47_9APIC</name>
<comment type="function">
    <text evidence="4">Component of the eukaryotic translation initiation factor 3 (eIF-3) complex, which is involved in protein synthesis of a specialized repertoire of mRNAs and, together with other initiation factors, stimulates binding of mRNA and methionyl-tRNAi to the 40S ribosome. The eIF-3 complex specifically targets and initiates translation of a subset of mRNAs involved in cell proliferation.</text>
</comment>
<keyword evidence="3 4" id="KW-0648">Protein biosynthesis</keyword>
<organism evidence="7 8">
    <name type="scientific">Cardiosporidium cionae</name>
    <dbReference type="NCBI Taxonomy" id="476202"/>
    <lineage>
        <taxon>Eukaryota</taxon>
        <taxon>Sar</taxon>
        <taxon>Alveolata</taxon>
        <taxon>Apicomplexa</taxon>
        <taxon>Aconoidasida</taxon>
        <taxon>Nephromycida</taxon>
        <taxon>Cardiosporidium</taxon>
    </lineage>
</organism>
<evidence type="ECO:0000313" key="7">
    <source>
        <dbReference type="EMBL" id="KAF8821578.1"/>
    </source>
</evidence>
<dbReference type="HAMAP" id="MF_03002">
    <property type="entry name" value="eIF3c"/>
    <property type="match status" value="1"/>
</dbReference>
<keyword evidence="1 4" id="KW-0963">Cytoplasm</keyword>
<evidence type="ECO:0000256" key="5">
    <source>
        <dbReference type="SAM" id="MobiDB-lite"/>
    </source>
</evidence>
<dbReference type="Proteomes" id="UP000823046">
    <property type="component" value="Unassembled WGS sequence"/>
</dbReference>
<dbReference type="InterPro" id="IPR008905">
    <property type="entry name" value="EIF3C_N_dom"/>
</dbReference>
<reference evidence="7 8" key="1">
    <citation type="journal article" date="2020" name="bioRxiv">
        <title>Metabolic contributions of an alphaproteobacterial endosymbiont in the apicomplexan Cardiosporidium cionae.</title>
        <authorList>
            <person name="Hunter E.S."/>
            <person name="Paight C.J."/>
            <person name="Lane C.E."/>
        </authorList>
    </citation>
    <scope>NUCLEOTIDE SEQUENCE [LARGE SCALE GENOMIC DNA]</scope>
    <source>
        <strain evidence="7">ESH_2018</strain>
    </source>
</reference>
<comment type="caution">
    <text evidence="7">The sequence shown here is derived from an EMBL/GenBank/DDBJ whole genome shotgun (WGS) entry which is preliminary data.</text>
</comment>
<evidence type="ECO:0000259" key="6">
    <source>
        <dbReference type="PROSITE" id="PS50250"/>
    </source>
</evidence>
<dbReference type="SUPFAM" id="SSF46785">
    <property type="entry name" value="Winged helix' DNA-binding domain"/>
    <property type="match status" value="1"/>
</dbReference>
<dbReference type="GO" id="GO:0003743">
    <property type="term" value="F:translation initiation factor activity"/>
    <property type="evidence" value="ECO:0007669"/>
    <property type="project" value="UniProtKB-KW"/>
</dbReference>
<keyword evidence="2 4" id="KW-0396">Initiation factor</keyword>
<evidence type="ECO:0000256" key="1">
    <source>
        <dbReference type="ARBA" id="ARBA00022490"/>
    </source>
</evidence>
<keyword evidence="8" id="KW-1185">Reference proteome</keyword>
<feature type="compositionally biased region" description="Acidic residues" evidence="5">
    <location>
        <begin position="184"/>
        <end position="198"/>
    </location>
</feature>
<feature type="region of interest" description="Disordered" evidence="5">
    <location>
        <begin position="170"/>
        <end position="205"/>
    </location>
</feature>
<protein>
    <recommendedName>
        <fullName evidence="4">Eukaryotic translation initiation factor 3 subunit C</fullName>
        <shortName evidence="4">eIF3c</shortName>
    </recommendedName>
    <alternativeName>
        <fullName evidence="4">Eukaryotic translation initiation factor 3 subunit 8</fullName>
    </alternativeName>
</protein>
<dbReference type="InterPro" id="IPR000717">
    <property type="entry name" value="PCI_dom"/>
</dbReference>
<dbReference type="PANTHER" id="PTHR13937:SF0">
    <property type="entry name" value="EUKARYOTIC TRANSLATION INITIATION FACTOR 3 SUBUNIT C-RELATED"/>
    <property type="match status" value="1"/>
</dbReference>
<dbReference type="Pfam" id="PF05470">
    <property type="entry name" value="eIF-3c_N"/>
    <property type="match status" value="2"/>
</dbReference>
<evidence type="ECO:0000256" key="2">
    <source>
        <dbReference type="ARBA" id="ARBA00022540"/>
    </source>
</evidence>
<evidence type="ECO:0000256" key="4">
    <source>
        <dbReference type="HAMAP-Rule" id="MF_03002"/>
    </source>
</evidence>
<sequence length="877" mass="100387">MQSKFWAGGDFSESEFDSGESVLEAPEAKKPAAGLYRAASIHSDEEEHRVVRSFKNRRWDDMREVIKQMYNHMKIKDFVQLGKDYENLLKYIGKVTLLIEQEGPPSFFIRTVVEVEEYVEKQLKDKEGFKKLSKGRASALNTLRAKLRKSTELWQVYLDQCRKNPNDFLSAESEESDASVASSESDDYSEDELEGDSEGEAKSEKKVVAKLGSSQFDSDDESEWSDEEVAAISADENDRLASVMDIWGIKATLRDSGAVKGPKQRTKTTKDVKGKEGEKSEIALAAKDIESLFDTTDITAEAIQKRVQSVVEKRGRRGVDRSEQMNILKRMADIAKCVGQQCYVEVLAQLVTAEFDTTSGGHAGQSAEMWLNTYKNLEQILEILEIQPTVRLVDVSVSEEISEEPNERNPDKISTTIVSAFLERLDDELIKSLQLKDVHSDLYKVRLDTVASSAWELVKRRLKKCPQFISGEVQPSSVVEYLAEIISKYGEHREKVHAQLHLAYNKNLHDYYYEARDLLQIPSMHELCMQLDVRTQILYNRNLVQLGFCAFRKGLISEAHSYLSDICAQNRHKELLAQALSMVKNQEKTPEQERAERRRLLPYHLHINLDLVEGVHNICAMLLEVPHRAKNRYSSDFQISRQFSRMLEIYDSQSFQGPPENQREMIVAAMKALQKGDWKECSRHVFNLNIWDKFVNPDNVKEVLLNHIKREAMRTYIFSYLALYESFSVSQLSSMFLLQKGEVHSIVSKMMVYEEIHANWDETSQNIIINRVEPSRLQQLALSIAENISIAVEQNELTLNMKNPKFALSHDRRSPFQQHGDRQHGWGGRGYMETHGNLGTSGRGQRGYRVSKKGNANVNRNRREFNKSTAIKALPVM</sequence>
<evidence type="ECO:0000313" key="8">
    <source>
        <dbReference type="Proteomes" id="UP000823046"/>
    </source>
</evidence>
<dbReference type="PROSITE" id="PS50250">
    <property type="entry name" value="PCI"/>
    <property type="match status" value="1"/>
</dbReference>
<dbReference type="EMBL" id="JADAQX010000160">
    <property type="protein sequence ID" value="KAF8821578.1"/>
    <property type="molecule type" value="Genomic_DNA"/>
</dbReference>
<gene>
    <name evidence="7" type="ORF">IE077_000242</name>
</gene>
<comment type="similarity">
    <text evidence="4">Belongs to the eIF-3 subunit C family.</text>
</comment>
<feature type="domain" description="PCI" evidence="6">
    <location>
        <begin position="603"/>
        <end position="774"/>
    </location>
</feature>
<proteinExistence type="inferred from homology"/>
<comment type="subcellular location">
    <subcellularLocation>
        <location evidence="4">Cytoplasm</location>
    </subcellularLocation>
</comment>